<evidence type="ECO:0000256" key="1">
    <source>
        <dbReference type="ARBA" id="ARBA00008898"/>
    </source>
</evidence>
<dbReference type="EMBL" id="SHBP01000022">
    <property type="protein sequence ID" value="RZO18868.1"/>
    <property type="molecule type" value="Genomic_DNA"/>
</dbReference>
<sequence>MPSEKKQVNTPPTSQSVALRNALGSFATGVTVVTAVGENGQNIGMTVNSFNSVSLNPALVLWSIDKKSNCFSDFIKAKSYAIHVLTHEQQAISDQFALSGEDKFSNLQCTSGLNNVPILPDFSACFECSVEHHYEGGDHIILVGKVIKFEDRGSQPLVFYRGSYTSV</sequence>
<protein>
    <submittedName>
        <fullName evidence="4">Flavin reductase</fullName>
    </submittedName>
</protein>
<dbReference type="Proteomes" id="UP000315889">
    <property type="component" value="Unassembled WGS sequence"/>
</dbReference>
<gene>
    <name evidence="4" type="ORF">EVB03_09270</name>
</gene>
<evidence type="ECO:0000313" key="5">
    <source>
        <dbReference type="Proteomes" id="UP000315889"/>
    </source>
</evidence>
<accession>A0A520MCD6</accession>
<organism evidence="4 5">
    <name type="scientific">SAR92 clade bacterium</name>
    <dbReference type="NCBI Taxonomy" id="2315479"/>
    <lineage>
        <taxon>Bacteria</taxon>
        <taxon>Pseudomonadati</taxon>
        <taxon>Pseudomonadota</taxon>
        <taxon>Gammaproteobacteria</taxon>
        <taxon>Cellvibrionales</taxon>
        <taxon>Porticoccaceae</taxon>
        <taxon>SAR92 clade</taxon>
    </lineage>
</organism>
<comment type="similarity">
    <text evidence="1">Belongs to the non-flavoprotein flavin reductase family.</text>
</comment>
<dbReference type="InterPro" id="IPR002563">
    <property type="entry name" value="Flavin_Rdtase-like_dom"/>
</dbReference>
<dbReference type="GO" id="GO:0042602">
    <property type="term" value="F:riboflavin reductase (NADPH) activity"/>
    <property type="evidence" value="ECO:0007669"/>
    <property type="project" value="TreeGrafter"/>
</dbReference>
<dbReference type="SUPFAM" id="SSF50475">
    <property type="entry name" value="FMN-binding split barrel"/>
    <property type="match status" value="1"/>
</dbReference>
<dbReference type="Gene3D" id="2.30.110.10">
    <property type="entry name" value="Electron Transport, Fmn-binding Protein, Chain A"/>
    <property type="match status" value="1"/>
</dbReference>
<dbReference type="Pfam" id="PF01613">
    <property type="entry name" value="Flavin_Reduct"/>
    <property type="match status" value="1"/>
</dbReference>
<name>A0A520MCD6_9GAMM</name>
<dbReference type="InterPro" id="IPR050268">
    <property type="entry name" value="NADH-dep_flavin_reductase"/>
</dbReference>
<dbReference type="SMART" id="SM00903">
    <property type="entry name" value="Flavin_Reduct"/>
    <property type="match status" value="1"/>
</dbReference>
<proteinExistence type="inferred from homology"/>
<dbReference type="PANTHER" id="PTHR30466:SF11">
    <property type="entry name" value="FLAVIN-DEPENDENT MONOOXYGENASE, REDUCTASE SUBUNIT HSAB"/>
    <property type="match status" value="1"/>
</dbReference>
<evidence type="ECO:0000259" key="3">
    <source>
        <dbReference type="SMART" id="SM00903"/>
    </source>
</evidence>
<evidence type="ECO:0000313" key="4">
    <source>
        <dbReference type="EMBL" id="RZO18868.1"/>
    </source>
</evidence>
<keyword evidence="2" id="KW-0560">Oxidoreductase</keyword>
<dbReference type="GO" id="GO:0010181">
    <property type="term" value="F:FMN binding"/>
    <property type="evidence" value="ECO:0007669"/>
    <property type="project" value="InterPro"/>
</dbReference>
<comment type="caution">
    <text evidence="4">The sequence shown here is derived from an EMBL/GenBank/DDBJ whole genome shotgun (WGS) entry which is preliminary data.</text>
</comment>
<feature type="domain" description="Flavin reductase like" evidence="3">
    <location>
        <begin position="23"/>
        <end position="166"/>
    </location>
</feature>
<dbReference type="AlphaFoldDB" id="A0A520MCD6"/>
<reference evidence="4 5" key="1">
    <citation type="submission" date="2019-02" db="EMBL/GenBank/DDBJ databases">
        <title>Prokaryotic population dynamics and viral predation in marine succession experiment using metagenomics: the confinement effect.</title>
        <authorList>
            <person name="Haro-Moreno J.M."/>
            <person name="Rodriguez-Valera F."/>
            <person name="Lopez-Perez M."/>
        </authorList>
    </citation>
    <scope>NUCLEOTIDE SEQUENCE [LARGE SCALE GENOMIC DNA]</scope>
    <source>
        <strain evidence="4">MED-G170</strain>
    </source>
</reference>
<evidence type="ECO:0000256" key="2">
    <source>
        <dbReference type="ARBA" id="ARBA00023002"/>
    </source>
</evidence>
<dbReference type="PANTHER" id="PTHR30466">
    <property type="entry name" value="FLAVIN REDUCTASE"/>
    <property type="match status" value="1"/>
</dbReference>
<dbReference type="InterPro" id="IPR012349">
    <property type="entry name" value="Split_barrel_FMN-bd"/>
</dbReference>